<feature type="domain" description="Nitrile hydratase beta subunit-like N-terminal" evidence="7">
    <location>
        <begin position="1"/>
        <end position="106"/>
    </location>
</feature>
<evidence type="ECO:0000259" key="7">
    <source>
        <dbReference type="Pfam" id="PF21006"/>
    </source>
</evidence>
<dbReference type="Gene3D" id="1.10.472.20">
    <property type="entry name" value="Nitrile hydratase, beta subunit"/>
    <property type="match status" value="1"/>
</dbReference>
<dbReference type="InterPro" id="IPR003168">
    <property type="entry name" value="Nitrile_hydratase_bsu"/>
</dbReference>
<dbReference type="Pfam" id="PF02211">
    <property type="entry name" value="NHase_beta_C"/>
    <property type="match status" value="1"/>
</dbReference>
<dbReference type="NCBIfam" id="TIGR03888">
    <property type="entry name" value="nitrile_beta"/>
    <property type="match status" value="1"/>
</dbReference>
<keyword evidence="4 8" id="KW-0456">Lyase</keyword>
<sequence>MDGIHDLGGMQGFPPVDPHDDVVGYHDDWEGLVHSAFTGTLGSGVHNMDEFRHAIERMDPAHYLTAAYYDRWLVGVSTLAVEKGVISPGELRERTAAMADGEATVTERRDPTLIDDLVDGVVDAYAAWEDDREPAFEAGDTVRVRHMHPDGHTRCPGYVRNAYGTVTEYRGTHTLPDAHAHGGDGSEPVYNVAFDLGALWDADGGEDHSGDSQSESAGDTIRVELWESYLEHVNE</sequence>
<evidence type="ECO:0000256" key="1">
    <source>
        <dbReference type="ARBA" id="ARBA00004042"/>
    </source>
</evidence>
<dbReference type="Proteomes" id="UP001596406">
    <property type="component" value="Unassembled WGS sequence"/>
</dbReference>
<evidence type="ECO:0000259" key="6">
    <source>
        <dbReference type="Pfam" id="PF02211"/>
    </source>
</evidence>
<dbReference type="InterPro" id="IPR008990">
    <property type="entry name" value="Elect_transpt_acc-like_dom_sf"/>
</dbReference>
<proteinExistence type="inferred from homology"/>
<evidence type="ECO:0000313" key="9">
    <source>
        <dbReference type="Proteomes" id="UP001596406"/>
    </source>
</evidence>
<dbReference type="EMBL" id="JBHSXM010000002">
    <property type="protein sequence ID" value="MFC6837815.1"/>
    <property type="molecule type" value="Genomic_DNA"/>
</dbReference>
<protein>
    <recommendedName>
        <fullName evidence="3">nitrile hydratase</fullName>
        <ecNumber evidence="3">4.2.1.84</ecNumber>
    </recommendedName>
</protein>
<name>A0ABD5UE53_9EURY</name>
<comment type="caution">
    <text evidence="8">The sequence shown here is derived from an EMBL/GenBank/DDBJ whole genome shotgun (WGS) entry which is preliminary data.</text>
</comment>
<dbReference type="Pfam" id="PF21006">
    <property type="entry name" value="NHase_beta_N"/>
    <property type="match status" value="1"/>
</dbReference>
<dbReference type="GO" id="GO:0018822">
    <property type="term" value="F:nitrile hydratase activity"/>
    <property type="evidence" value="ECO:0007669"/>
    <property type="project" value="UniProtKB-EC"/>
</dbReference>
<comment type="function">
    <text evidence="1">NHase catalyzes the hydration of various nitrile compounds to the corresponding amides.</text>
</comment>
<keyword evidence="9" id="KW-1185">Reference proteome</keyword>
<evidence type="ECO:0000256" key="5">
    <source>
        <dbReference type="ARBA" id="ARBA00044877"/>
    </source>
</evidence>
<evidence type="ECO:0000256" key="2">
    <source>
        <dbReference type="ARBA" id="ARBA00009098"/>
    </source>
</evidence>
<evidence type="ECO:0000313" key="8">
    <source>
        <dbReference type="EMBL" id="MFC6837815.1"/>
    </source>
</evidence>
<dbReference type="InterPro" id="IPR049054">
    <property type="entry name" value="CN_hydtase_beta-like_N"/>
</dbReference>
<accession>A0ABD5UE53</accession>
<feature type="domain" description="Nitrile hydratase beta subunit" evidence="6">
    <location>
        <begin position="130"/>
        <end position="231"/>
    </location>
</feature>
<dbReference type="InterPro" id="IPR024690">
    <property type="entry name" value="CN_hydtase_beta_dom_C"/>
</dbReference>
<comment type="similarity">
    <text evidence="2">Belongs to the nitrile hydratase subunit beta family.</text>
</comment>
<organism evidence="8 9">
    <name type="scientific">Halomarina ordinaria</name>
    <dbReference type="NCBI Taxonomy" id="3033939"/>
    <lineage>
        <taxon>Archaea</taxon>
        <taxon>Methanobacteriati</taxon>
        <taxon>Methanobacteriota</taxon>
        <taxon>Stenosarchaea group</taxon>
        <taxon>Halobacteria</taxon>
        <taxon>Halobacteriales</taxon>
        <taxon>Natronomonadaceae</taxon>
        <taxon>Halomarina</taxon>
    </lineage>
</organism>
<dbReference type="PIRSF" id="PIRSF001427">
    <property type="entry name" value="NHase_beta"/>
    <property type="match status" value="1"/>
</dbReference>
<dbReference type="EC" id="4.2.1.84" evidence="3"/>
<dbReference type="InterPro" id="IPR042262">
    <property type="entry name" value="CN_hydtase_beta_C"/>
</dbReference>
<dbReference type="SUPFAM" id="SSF50090">
    <property type="entry name" value="Electron transport accessory proteins"/>
    <property type="match status" value="1"/>
</dbReference>
<evidence type="ECO:0000256" key="3">
    <source>
        <dbReference type="ARBA" id="ARBA00013079"/>
    </source>
</evidence>
<gene>
    <name evidence="8" type="primary">nthB</name>
    <name evidence="8" type="ORF">ACFQHK_15085</name>
</gene>
<comment type="catalytic activity">
    <reaction evidence="5">
        <text>an aliphatic primary amide = an aliphatic nitrile + H2O</text>
        <dbReference type="Rhea" id="RHEA:12673"/>
        <dbReference type="ChEBI" id="CHEBI:15377"/>
        <dbReference type="ChEBI" id="CHEBI:65285"/>
        <dbReference type="ChEBI" id="CHEBI:80291"/>
        <dbReference type="EC" id="4.2.1.84"/>
    </reaction>
</comment>
<dbReference type="RefSeq" id="WP_304449531.1">
    <property type="nucleotide sequence ID" value="NZ_JARRAH010000002.1"/>
</dbReference>
<evidence type="ECO:0000256" key="4">
    <source>
        <dbReference type="ARBA" id="ARBA00023239"/>
    </source>
</evidence>
<reference evidence="8 9" key="1">
    <citation type="journal article" date="2019" name="Int. J. Syst. Evol. Microbiol.">
        <title>The Global Catalogue of Microorganisms (GCM) 10K type strain sequencing project: providing services to taxonomists for standard genome sequencing and annotation.</title>
        <authorList>
            <consortium name="The Broad Institute Genomics Platform"/>
            <consortium name="The Broad Institute Genome Sequencing Center for Infectious Disease"/>
            <person name="Wu L."/>
            <person name="Ma J."/>
        </authorList>
    </citation>
    <scope>NUCLEOTIDE SEQUENCE [LARGE SCALE GENOMIC DNA]</scope>
    <source>
        <strain evidence="8 9">PSRA2</strain>
    </source>
</reference>
<dbReference type="Gene3D" id="2.30.30.50">
    <property type="match status" value="1"/>
</dbReference>
<dbReference type="AlphaFoldDB" id="A0ABD5UE53"/>